<accession>A0A0S2MY47</accession>
<evidence type="ECO:0000313" key="2">
    <source>
        <dbReference type="Proteomes" id="UP000202117"/>
    </source>
</evidence>
<dbReference type="KEGG" id="vg:26642979"/>
<name>A0A0S2MY47_9CAUD</name>
<dbReference type="EMBL" id="KT932701">
    <property type="protein sequence ID" value="ALO80875.1"/>
    <property type="molecule type" value="Genomic_DNA"/>
</dbReference>
<proteinExistence type="predicted"/>
<dbReference type="Proteomes" id="UP000202117">
    <property type="component" value="Segment"/>
</dbReference>
<reference evidence="1 2" key="1">
    <citation type="submission" date="2015-10" db="EMBL/GenBank/DDBJ databases">
        <authorList>
            <person name="Gilbert D.G."/>
        </authorList>
    </citation>
    <scope>NUCLEOTIDE SEQUENCE [LARGE SCALE GENOMIC DNA]</scope>
</reference>
<sequence length="66" mass="6908">MAKVFNVYKKTGEKIVTGQPSPVTITGLTAETPYSKGDFQVTAIEDGKPESSKVDVPAFTTTATAG</sequence>
<dbReference type="RefSeq" id="YP_009216594.1">
    <property type="nucleotide sequence ID" value="NC_028990.1"/>
</dbReference>
<protein>
    <submittedName>
        <fullName evidence="1">Major tail protein</fullName>
    </submittedName>
</protein>
<organism evidence="1 2">
    <name type="scientific">Enterococcus phage vB_EfaS_IME196</name>
    <dbReference type="NCBI Taxonomy" id="1747289"/>
    <lineage>
        <taxon>Viruses</taxon>
        <taxon>Duplodnaviria</taxon>
        <taxon>Heunggongvirae</taxon>
        <taxon>Uroviricota</taxon>
        <taxon>Caudoviricetes</taxon>
        <taxon>Efquatrovirus</taxon>
        <taxon>Efquatrovirus IME196</taxon>
    </lineage>
</organism>
<keyword evidence="2" id="KW-1185">Reference proteome</keyword>
<evidence type="ECO:0000313" key="1">
    <source>
        <dbReference type="EMBL" id="ALO80875.1"/>
    </source>
</evidence>
<dbReference type="OrthoDB" id="21792at10239"/>
<dbReference type="GeneID" id="26642979"/>